<reference evidence="1 2" key="2">
    <citation type="journal article" date="2022" name="Mol. Ecol. Resour.">
        <title>The genomes of chicory, endive, great burdock and yacon provide insights into Asteraceae paleo-polyploidization history and plant inulin production.</title>
        <authorList>
            <person name="Fan W."/>
            <person name="Wang S."/>
            <person name="Wang H."/>
            <person name="Wang A."/>
            <person name="Jiang F."/>
            <person name="Liu H."/>
            <person name="Zhao H."/>
            <person name="Xu D."/>
            <person name="Zhang Y."/>
        </authorList>
    </citation>
    <scope>NUCLEOTIDE SEQUENCE [LARGE SCALE GENOMIC DNA]</scope>
    <source>
        <strain evidence="2">cv. Yunnan</strain>
        <tissue evidence="1">Leaves</tissue>
    </source>
</reference>
<reference evidence="2" key="1">
    <citation type="journal article" date="2022" name="Mol. Ecol. Resour.">
        <title>The genomes of chicory, endive, great burdock and yacon provide insights into Asteraceae palaeo-polyploidization history and plant inulin production.</title>
        <authorList>
            <person name="Fan W."/>
            <person name="Wang S."/>
            <person name="Wang H."/>
            <person name="Wang A."/>
            <person name="Jiang F."/>
            <person name="Liu H."/>
            <person name="Zhao H."/>
            <person name="Xu D."/>
            <person name="Zhang Y."/>
        </authorList>
    </citation>
    <scope>NUCLEOTIDE SEQUENCE [LARGE SCALE GENOMIC DNA]</scope>
    <source>
        <strain evidence="2">cv. Yunnan</strain>
    </source>
</reference>
<evidence type="ECO:0000313" key="2">
    <source>
        <dbReference type="Proteomes" id="UP001056120"/>
    </source>
</evidence>
<organism evidence="1 2">
    <name type="scientific">Smallanthus sonchifolius</name>
    <dbReference type="NCBI Taxonomy" id="185202"/>
    <lineage>
        <taxon>Eukaryota</taxon>
        <taxon>Viridiplantae</taxon>
        <taxon>Streptophyta</taxon>
        <taxon>Embryophyta</taxon>
        <taxon>Tracheophyta</taxon>
        <taxon>Spermatophyta</taxon>
        <taxon>Magnoliopsida</taxon>
        <taxon>eudicotyledons</taxon>
        <taxon>Gunneridae</taxon>
        <taxon>Pentapetalae</taxon>
        <taxon>asterids</taxon>
        <taxon>campanulids</taxon>
        <taxon>Asterales</taxon>
        <taxon>Asteraceae</taxon>
        <taxon>Asteroideae</taxon>
        <taxon>Heliantheae alliance</taxon>
        <taxon>Millerieae</taxon>
        <taxon>Smallanthus</taxon>
    </lineage>
</organism>
<name>A0ACB9B5W4_9ASTR</name>
<accession>A0ACB9B5W4</accession>
<comment type="caution">
    <text evidence="1">The sequence shown here is derived from an EMBL/GenBank/DDBJ whole genome shotgun (WGS) entry which is preliminary data.</text>
</comment>
<dbReference type="Proteomes" id="UP001056120">
    <property type="component" value="Linkage Group LG23"/>
</dbReference>
<dbReference type="EMBL" id="CM042040">
    <property type="protein sequence ID" value="KAI3717161.1"/>
    <property type="molecule type" value="Genomic_DNA"/>
</dbReference>
<sequence length="100" mass="12087">MLHFRLERLERVHGFTFGDSMDEDRRSRWLDFRERLIKLLNIEEPWTLILDDALANSFIAPATDDIKDDHQLTCNVFLGRCNERVRWNRFCEPMKEDSCR</sequence>
<proteinExistence type="predicted"/>
<evidence type="ECO:0000313" key="1">
    <source>
        <dbReference type="EMBL" id="KAI3717161.1"/>
    </source>
</evidence>
<gene>
    <name evidence="1" type="ORF">L1987_68583</name>
</gene>
<protein>
    <submittedName>
        <fullName evidence="1">Uncharacterized protein</fullName>
    </submittedName>
</protein>
<keyword evidence="2" id="KW-1185">Reference proteome</keyword>